<dbReference type="Proteomes" id="UP000234585">
    <property type="component" value="Unassembled WGS sequence"/>
</dbReference>
<proteinExistence type="predicted"/>
<dbReference type="EMBL" id="KZ559203">
    <property type="protein sequence ID" value="PLB33556.1"/>
    <property type="molecule type" value="Genomic_DNA"/>
</dbReference>
<dbReference type="InterPro" id="IPR056884">
    <property type="entry name" value="NPHP3-like_N"/>
</dbReference>
<dbReference type="InterPro" id="IPR027417">
    <property type="entry name" value="P-loop_NTPase"/>
</dbReference>
<dbReference type="SUPFAM" id="SSF48452">
    <property type="entry name" value="TPR-like"/>
    <property type="match status" value="1"/>
</dbReference>
<dbReference type="PANTHER" id="PTHR10039">
    <property type="entry name" value="AMELOGENIN"/>
    <property type="match status" value="1"/>
</dbReference>
<evidence type="ECO:0000256" key="1">
    <source>
        <dbReference type="ARBA" id="ARBA00022737"/>
    </source>
</evidence>
<dbReference type="STRING" id="41067.A0A2I2EYU9"/>
<name>A0A2I2EYU9_ASPCN</name>
<dbReference type="InterPro" id="IPR011990">
    <property type="entry name" value="TPR-like_helical_dom_sf"/>
</dbReference>
<dbReference type="GeneID" id="36527376"/>
<dbReference type="Gene3D" id="3.40.50.300">
    <property type="entry name" value="P-loop containing nucleotide triphosphate hydrolases"/>
    <property type="match status" value="1"/>
</dbReference>
<dbReference type="PANTHER" id="PTHR10039:SF17">
    <property type="entry name" value="FUNGAL STAND N-TERMINAL GOODBYE DOMAIN-CONTAINING PROTEIN-RELATED"/>
    <property type="match status" value="1"/>
</dbReference>
<keyword evidence="5" id="KW-1185">Reference proteome</keyword>
<organism evidence="4 5">
    <name type="scientific">Aspergillus candidus</name>
    <dbReference type="NCBI Taxonomy" id="41067"/>
    <lineage>
        <taxon>Eukaryota</taxon>
        <taxon>Fungi</taxon>
        <taxon>Dikarya</taxon>
        <taxon>Ascomycota</taxon>
        <taxon>Pezizomycotina</taxon>
        <taxon>Eurotiomycetes</taxon>
        <taxon>Eurotiomycetidae</taxon>
        <taxon>Eurotiales</taxon>
        <taxon>Aspergillaceae</taxon>
        <taxon>Aspergillus</taxon>
        <taxon>Aspergillus subgen. Circumdati</taxon>
    </lineage>
</organism>
<evidence type="ECO:0000259" key="2">
    <source>
        <dbReference type="Pfam" id="PF17109"/>
    </source>
</evidence>
<dbReference type="RefSeq" id="XP_024667568.1">
    <property type="nucleotide sequence ID" value="XM_024820216.1"/>
</dbReference>
<feature type="domain" description="Nephrocystin 3-like N-terminal" evidence="3">
    <location>
        <begin position="286"/>
        <end position="435"/>
    </location>
</feature>
<protein>
    <submittedName>
        <fullName evidence="4">Uncharacterized protein</fullName>
    </submittedName>
</protein>
<accession>A0A2I2EYU9</accession>
<dbReference type="OrthoDB" id="2913095at2759"/>
<feature type="domain" description="Fungal STAND N-terminal Goodbye" evidence="2">
    <location>
        <begin position="51"/>
        <end position="129"/>
    </location>
</feature>
<evidence type="ECO:0000259" key="3">
    <source>
        <dbReference type="Pfam" id="PF24883"/>
    </source>
</evidence>
<evidence type="ECO:0000313" key="5">
    <source>
        <dbReference type="Proteomes" id="UP000234585"/>
    </source>
</evidence>
<reference evidence="4 5" key="1">
    <citation type="submission" date="2017-12" db="EMBL/GenBank/DDBJ databases">
        <authorList>
            <consortium name="DOE Joint Genome Institute"/>
            <person name="Haridas S."/>
            <person name="Kjaerbolling I."/>
            <person name="Vesth T.C."/>
            <person name="Frisvad J.C."/>
            <person name="Nybo J.L."/>
            <person name="Theobald S."/>
            <person name="Kuo A."/>
            <person name="Bowyer P."/>
            <person name="Matsuda Y."/>
            <person name="Mondo S."/>
            <person name="Lyhne E.K."/>
            <person name="Kogle M.E."/>
            <person name="Clum A."/>
            <person name="Lipzen A."/>
            <person name="Salamov A."/>
            <person name="Ngan C.Y."/>
            <person name="Daum C."/>
            <person name="Chiniquy J."/>
            <person name="Barry K."/>
            <person name="LaButti K."/>
            <person name="Simmons B.A."/>
            <person name="Magnuson J.K."/>
            <person name="Mortensen U.H."/>
            <person name="Larsen T.O."/>
            <person name="Grigoriev I.V."/>
            <person name="Baker S.E."/>
            <person name="Andersen M.R."/>
            <person name="Nordberg H.P."/>
            <person name="Cantor M.N."/>
            <person name="Hua S.X."/>
        </authorList>
    </citation>
    <scope>NUCLEOTIDE SEQUENCE [LARGE SCALE GENOMIC DNA]</scope>
    <source>
        <strain evidence="4 5">CBS 102.13</strain>
    </source>
</reference>
<dbReference type="Pfam" id="PF24883">
    <property type="entry name" value="NPHP3_N"/>
    <property type="match status" value="1"/>
</dbReference>
<dbReference type="InterPro" id="IPR031350">
    <property type="entry name" value="Goodbye_dom"/>
</dbReference>
<dbReference type="Pfam" id="PF17109">
    <property type="entry name" value="Goodbye"/>
    <property type="match status" value="1"/>
</dbReference>
<dbReference type="Gene3D" id="1.25.40.10">
    <property type="entry name" value="Tetratricopeptide repeat domain"/>
    <property type="match status" value="1"/>
</dbReference>
<sequence>MSENQETRICLDHVWEQAKQQLENAAREAGIPMVCKTPADFEREMSGIRKTESSRSRKYKDKCLTLLKAFNTLGELAAGGAALAYPPASVCSQALSIVIAIPDRIHKNHETIEAVIGQIHPTFVEFDIFRNLQSHGHISDAMLQCIRAALLAFVEICAACVRSAAKGKLTHFGKHLKSVITNEDPLKAQLDALEGLIKEKDRIMDVSMFAEIVQTGRKAESAYDEAKRARLNTDDFAKSEKKRRDRETWQQNLEVIGVKLCLTRTPQASQTDILEENDKKVSFQSEWYRQLDDYQKWVDNSAESPFLLLAGAKGTGKSFAAASIFFDLTRKGERGLVGFYSFPAMGAKTTSDSHPAQTALKCVVNQLAEKDPLFAIHARRICDGNDLSTATFRDLWSWFILDIGQSNMAFYLIFDGMDNLAEDQRKELLDEFTAIPHAPGMGRSTRILATTSEEIGHVKSSPTFPIVTITSHTGEEMKRYIEREFKRAGLLQEDYEGHLQKKEELCVWLKDQSRGSFQKVQQGLDEIREIVAAEDHDALNRFSTQTNMDTSRLMKAELLKAQESLTAKEIDELNELLTWVEYGKLYFDVEDLKAILYLRTRKLPLGSLEKKIRERYSSFLEISPSGGFLHVVEEMKEVVLKQRTTLRHTLERPTITANISITNASVEVVRRFFWDITSHTWSTPFNFDHEPDLSKLDLKEIRLNEMDSHLLIVKRAFDFLFAEPSPMSKSIGRYLISYLPGHLAVLLVAEGMDAIGHEDKEWIGERINKLFFDKGIVRKHWDSFAAIYWHWQDLEMSYFWSWLKDETATQRIGMRDKEWLEEAKGSSNPNQSLLKRLITEIAQIWLRSQDTTPLPAFQWIKNYLSFKPGDVGESENENLKQNDPETDIGIEGDASESNHVQQAEKWCSHVLGIQDNDRDCLWFKRLAETYQELRCSDEAIENFKKVDAMAQGDENTETAIRISALISLAALEPDAAVEHSTNALELDRHSADARYSLFSIYCLKNEKNKAQDLVIDTAQLTLSGDGPSDLKGVIEKAARNDAIDHMSRLFETIIVASAQDPDHFRQLLSDMDGAAHDSRNQIRYYELANLLLYRGIALAHYDCTEHADAATVAVRHWQEAASVIIEKLSTHSGQAKLLGAVNRQLSFHYFQLQSPNSAKSLWDVLQSQKNIIMEMSPAKAYLVAHYRRESSESQKAKELLRPHVEMALRLLSDNTTDNDWQGYLLLSRVYLYWGREDFGKYGYILRPQEILNEDALSQWFRYNEISEELVTGILGFYSERPSDQPLLNQIDFLLDRLYDSDTESNREARRAVRDYWNSIVDGYLEYYCDSCGCRLSEGNAMFMCKFCFDMGFCEPCKNKIQGREIKTHKCHAEHEWVKLGIWNTEQQIQAVKKRFKLEGPLGDYGDVGDEVSAVQWLNYLRDTWEFSEDAFKFE</sequence>
<keyword evidence="1" id="KW-0677">Repeat</keyword>
<gene>
    <name evidence="4" type="ORF">BDW47DRAFT_91583</name>
</gene>
<evidence type="ECO:0000313" key="4">
    <source>
        <dbReference type="EMBL" id="PLB33556.1"/>
    </source>
</evidence>
<dbReference type="SUPFAM" id="SSF52540">
    <property type="entry name" value="P-loop containing nucleoside triphosphate hydrolases"/>
    <property type="match status" value="1"/>
</dbReference>